<feature type="signal peptide" evidence="2">
    <location>
        <begin position="1"/>
        <end position="21"/>
    </location>
</feature>
<gene>
    <name evidence="4" type="ORF">niasHS_010197</name>
</gene>
<dbReference type="PANTHER" id="PTHR48148:SF2">
    <property type="entry name" value="PA14 DOMAIN-CONTAINING PROTEIN"/>
    <property type="match status" value="1"/>
</dbReference>
<organism evidence="4 5">
    <name type="scientific">Heterodera schachtii</name>
    <name type="common">Sugarbeet cyst nematode worm</name>
    <name type="synonym">Tylenchus schachtii</name>
    <dbReference type="NCBI Taxonomy" id="97005"/>
    <lineage>
        <taxon>Eukaryota</taxon>
        <taxon>Metazoa</taxon>
        <taxon>Ecdysozoa</taxon>
        <taxon>Nematoda</taxon>
        <taxon>Chromadorea</taxon>
        <taxon>Rhabditida</taxon>
        <taxon>Tylenchina</taxon>
        <taxon>Tylenchomorpha</taxon>
        <taxon>Tylenchoidea</taxon>
        <taxon>Heteroderidae</taxon>
        <taxon>Heteroderinae</taxon>
        <taxon>Heterodera</taxon>
    </lineage>
</organism>
<keyword evidence="5" id="KW-1185">Reference proteome</keyword>
<accession>A0ABD2J6X8</accession>
<feature type="compositionally biased region" description="Basic and acidic residues" evidence="1">
    <location>
        <begin position="338"/>
        <end position="347"/>
    </location>
</feature>
<feature type="compositionally biased region" description="Basic and acidic residues" evidence="1">
    <location>
        <begin position="125"/>
        <end position="137"/>
    </location>
</feature>
<evidence type="ECO:0000259" key="3">
    <source>
        <dbReference type="Pfam" id="PF04155"/>
    </source>
</evidence>
<feature type="region of interest" description="Disordered" evidence="1">
    <location>
        <begin position="217"/>
        <end position="385"/>
    </location>
</feature>
<dbReference type="Proteomes" id="UP001620645">
    <property type="component" value="Unassembled WGS sequence"/>
</dbReference>
<feature type="compositionally biased region" description="Basic residues" evidence="1">
    <location>
        <begin position="227"/>
        <end position="239"/>
    </location>
</feature>
<feature type="compositionally biased region" description="Basic and acidic residues" evidence="1">
    <location>
        <begin position="280"/>
        <end position="302"/>
    </location>
</feature>
<evidence type="ECO:0000256" key="1">
    <source>
        <dbReference type="SAM" id="MobiDB-lite"/>
    </source>
</evidence>
<protein>
    <recommendedName>
        <fullName evidence="3">Ground-like domain-containing protein</fullName>
    </recommendedName>
</protein>
<evidence type="ECO:0000256" key="2">
    <source>
        <dbReference type="SAM" id="SignalP"/>
    </source>
</evidence>
<feature type="compositionally biased region" description="Acidic residues" evidence="1">
    <location>
        <begin position="246"/>
        <end position="279"/>
    </location>
</feature>
<feature type="compositionally biased region" description="Basic and acidic residues" evidence="1">
    <location>
        <begin position="86"/>
        <end position="103"/>
    </location>
</feature>
<feature type="compositionally biased region" description="Basic residues" evidence="1">
    <location>
        <begin position="695"/>
        <end position="704"/>
    </location>
</feature>
<feature type="compositionally biased region" description="Basic and acidic residues" evidence="1">
    <location>
        <begin position="61"/>
        <end position="79"/>
    </location>
</feature>
<feature type="region of interest" description="Disordered" evidence="1">
    <location>
        <begin position="125"/>
        <end position="144"/>
    </location>
</feature>
<dbReference type="Pfam" id="PF04155">
    <property type="entry name" value="Ground-like"/>
    <property type="match status" value="1"/>
</dbReference>
<feature type="region of interest" description="Disordered" evidence="1">
    <location>
        <begin position="677"/>
        <end position="704"/>
    </location>
</feature>
<dbReference type="EMBL" id="JBICCN010000232">
    <property type="protein sequence ID" value="KAL3085128.1"/>
    <property type="molecule type" value="Genomic_DNA"/>
</dbReference>
<comment type="caution">
    <text evidence="4">The sequence shown here is derived from an EMBL/GenBank/DDBJ whole genome shotgun (WGS) entry which is preliminary data.</text>
</comment>
<feature type="chain" id="PRO_5044873564" description="Ground-like domain-containing protein" evidence="2">
    <location>
        <begin position="22"/>
        <end position="704"/>
    </location>
</feature>
<keyword evidence="2" id="KW-0732">Signal</keyword>
<dbReference type="AlphaFoldDB" id="A0ABD2J6X8"/>
<reference evidence="4 5" key="1">
    <citation type="submission" date="2024-10" db="EMBL/GenBank/DDBJ databases">
        <authorList>
            <person name="Kim D."/>
        </authorList>
    </citation>
    <scope>NUCLEOTIDE SEQUENCE [LARGE SCALE GENOMIC DNA]</scope>
    <source>
        <strain evidence="4">Taebaek</strain>
    </source>
</reference>
<evidence type="ECO:0000313" key="4">
    <source>
        <dbReference type="EMBL" id="KAL3085128.1"/>
    </source>
</evidence>
<name>A0ABD2J6X8_HETSC</name>
<sequence length="704" mass="79667">MPILLFLHTFGLLALFRPSPSSVPSSPLSVSLFPPASPPICPPPSPIAAANFQQILPRETPLSDRRYHQQKQKTTESKNEFPSSDSEQHQKTNKDNKNNKKWDSRTTAEIIGEWRRRMYKILKAARKEKSRESKENSGGENSSAAVDQFMDKKREHFGHHFHRPIVLFGPPPPAINARRAKNYAKLFGVENTRNGTAGRDATMVPLRKHLHSSELRTMAGQKMPKIISRKRTTKTKAPQKGRSAEGETEEEEETEEEREEKEEEEEEEKVYSEGTEEERETDKREMGRETKRRRTEEDTAREEAEDDRFEIVYLPALKAPKRKLQQKAKATTTTKKGHKEDRERGEDEREDDLQQLQTTRGKQRQRGRQSLIKLQKGQVIGGAGTPWPMPWHEPTFFPSPSPASVAALPLPQQQLRVASAAGPAPSPPLFPVLSVPSSSPSNALPSTLLPLQFPTLLPPIVPVPRPPSSPVQLPDILPIAKPSPSLRPSLEGDYLKELENVPEDYVDEQERKPNFFRLPCLHDRPSPPRAASFSAGGRPFPRVPAGCQKTEMAFLPGRREQPTAAVLKTPQTGIFFESSAEETDGTTHNRLFDENREMCNSARLRALIQRSVVPSNVEKSKRRLQQQAEQQFGTFYNVICGTGFFSYIAHTDEFCLMAVHDMNCYVFSPVCASGQMPTEEKEKRKSARVFNANSSRRRRRRRST</sequence>
<feature type="region of interest" description="Disordered" evidence="1">
    <location>
        <begin position="61"/>
        <end position="103"/>
    </location>
</feature>
<dbReference type="PANTHER" id="PTHR48148">
    <property type="entry name" value="KERATINOCYTE PROLINE-RICH PROTEIN"/>
    <property type="match status" value="1"/>
</dbReference>
<feature type="domain" description="Ground-like" evidence="3">
    <location>
        <begin position="597"/>
        <end position="667"/>
    </location>
</feature>
<dbReference type="InterPro" id="IPR007284">
    <property type="entry name" value="Ground-like_dom"/>
</dbReference>
<proteinExistence type="predicted"/>
<evidence type="ECO:0000313" key="5">
    <source>
        <dbReference type="Proteomes" id="UP001620645"/>
    </source>
</evidence>